<organism evidence="1 2">
    <name type="scientific">Caerostris extrusa</name>
    <name type="common">Bark spider</name>
    <name type="synonym">Caerostris bankana</name>
    <dbReference type="NCBI Taxonomy" id="172846"/>
    <lineage>
        <taxon>Eukaryota</taxon>
        <taxon>Metazoa</taxon>
        <taxon>Ecdysozoa</taxon>
        <taxon>Arthropoda</taxon>
        <taxon>Chelicerata</taxon>
        <taxon>Arachnida</taxon>
        <taxon>Araneae</taxon>
        <taxon>Araneomorphae</taxon>
        <taxon>Entelegynae</taxon>
        <taxon>Araneoidea</taxon>
        <taxon>Araneidae</taxon>
        <taxon>Caerostris</taxon>
    </lineage>
</organism>
<evidence type="ECO:0008006" key="3">
    <source>
        <dbReference type="Google" id="ProtNLM"/>
    </source>
</evidence>
<comment type="caution">
    <text evidence="1">The sequence shown here is derived from an EMBL/GenBank/DDBJ whole genome shotgun (WGS) entry which is preliminary data.</text>
</comment>
<reference evidence="1 2" key="1">
    <citation type="submission" date="2021-06" db="EMBL/GenBank/DDBJ databases">
        <title>Caerostris extrusa draft genome.</title>
        <authorList>
            <person name="Kono N."/>
            <person name="Arakawa K."/>
        </authorList>
    </citation>
    <scope>NUCLEOTIDE SEQUENCE [LARGE SCALE GENOMIC DNA]</scope>
</reference>
<evidence type="ECO:0000313" key="1">
    <source>
        <dbReference type="EMBL" id="GIY24662.1"/>
    </source>
</evidence>
<name>A0AAV4RW45_CAEEX</name>
<proteinExistence type="predicted"/>
<evidence type="ECO:0000313" key="2">
    <source>
        <dbReference type="Proteomes" id="UP001054945"/>
    </source>
</evidence>
<sequence length="72" mass="8316">MLVCIKNSVSWHPIRISNFEKDPGREDGEQGGWEGIAWITYRRLNPLSLRTEAVIPRLWLLLASSYFSVFPP</sequence>
<dbReference type="EMBL" id="BPLR01008435">
    <property type="protein sequence ID" value="GIY24662.1"/>
    <property type="molecule type" value="Genomic_DNA"/>
</dbReference>
<keyword evidence="2" id="KW-1185">Reference proteome</keyword>
<protein>
    <recommendedName>
        <fullName evidence="3">Ycf15</fullName>
    </recommendedName>
</protein>
<gene>
    <name evidence="1" type="ORF">CEXT_587141</name>
</gene>
<accession>A0AAV4RW45</accession>
<dbReference type="AlphaFoldDB" id="A0AAV4RW45"/>
<dbReference type="Proteomes" id="UP001054945">
    <property type="component" value="Unassembled WGS sequence"/>
</dbReference>